<dbReference type="CDD" id="cd00984">
    <property type="entry name" value="DnaB_C"/>
    <property type="match status" value="1"/>
</dbReference>
<evidence type="ECO:0000313" key="2">
    <source>
        <dbReference type="EMBL" id="ADD96514.1"/>
    </source>
</evidence>
<accession>D6PLB3</accession>
<dbReference type="AlphaFoldDB" id="D6PLB3"/>
<keyword evidence="2" id="KW-0547">Nucleotide-binding</keyword>
<feature type="domain" description="SF4 helicase" evidence="1">
    <location>
        <begin position="54"/>
        <end position="330"/>
    </location>
</feature>
<protein>
    <submittedName>
        <fullName evidence="2">Replicative DNA helicase</fullName>
    </submittedName>
</protein>
<dbReference type="GO" id="GO:0006260">
    <property type="term" value="P:DNA replication"/>
    <property type="evidence" value="ECO:0007669"/>
    <property type="project" value="InterPro"/>
</dbReference>
<dbReference type="SUPFAM" id="SSF52540">
    <property type="entry name" value="P-loop containing nucleoside triphosphate hydrolases"/>
    <property type="match status" value="1"/>
</dbReference>
<dbReference type="EMBL" id="GU943144">
    <property type="protein sequence ID" value="ADD96514.1"/>
    <property type="molecule type" value="Genomic_DNA"/>
</dbReference>
<keyword evidence="2" id="KW-0067">ATP-binding</keyword>
<keyword evidence="2" id="KW-0378">Hydrolase</keyword>
<organism evidence="2">
    <name type="scientific">uncultured organism MedDCM-OCT-S11-C235</name>
    <dbReference type="NCBI Taxonomy" id="743657"/>
    <lineage>
        <taxon>unclassified sequences</taxon>
        <taxon>environmental samples</taxon>
    </lineage>
</organism>
<dbReference type="PROSITE" id="PS51199">
    <property type="entry name" value="SF4_HELICASE"/>
    <property type="match status" value="1"/>
</dbReference>
<dbReference type="GO" id="GO:0003678">
    <property type="term" value="F:DNA helicase activity"/>
    <property type="evidence" value="ECO:0007669"/>
    <property type="project" value="InterPro"/>
</dbReference>
<keyword evidence="2" id="KW-0347">Helicase</keyword>
<sequence>MQKNPDNHGGVVSVLDRAETDILELNSSRAPDQGADLGGLVDQLYEEIENYERGEGRLTGLDTGFEYLNKQTSGFQKRQMILIAGRPGMGKTSFATNIVARMLFDHKVPVAFFSMEMAAVELVERIIFAEGWCNYQNYRTGFAYKEDLTVLLPICEEFRKLPLFLDDTTQQSILDIRAKCRRLKAQHDIKLVVLDYVQLIRGASGQYNNRESEIAEISRGIKALAKELEIPVLGLAQLNRASAQKGHYAPSMEDLRESGQLEQDADLVAILADAQPRNNDERDMWETSPGWLEKKRRNLVIVKQRNGPCGKSDYVFHKAAMRFEPYKEQKTTDI</sequence>
<dbReference type="GO" id="GO:0005524">
    <property type="term" value="F:ATP binding"/>
    <property type="evidence" value="ECO:0007669"/>
    <property type="project" value="InterPro"/>
</dbReference>
<evidence type="ECO:0000259" key="1">
    <source>
        <dbReference type="PROSITE" id="PS51199"/>
    </source>
</evidence>
<dbReference type="PANTHER" id="PTHR30153">
    <property type="entry name" value="REPLICATIVE DNA HELICASE DNAB"/>
    <property type="match status" value="1"/>
</dbReference>
<proteinExistence type="predicted"/>
<dbReference type="Gene3D" id="3.40.50.300">
    <property type="entry name" value="P-loop containing nucleotide triphosphate hydrolases"/>
    <property type="match status" value="1"/>
</dbReference>
<dbReference type="Pfam" id="PF03796">
    <property type="entry name" value="DnaB_C"/>
    <property type="match status" value="1"/>
</dbReference>
<name>D6PLB3_9ZZZZ</name>
<dbReference type="InterPro" id="IPR007694">
    <property type="entry name" value="DNA_helicase_DnaB-like_C"/>
</dbReference>
<dbReference type="PANTHER" id="PTHR30153:SF2">
    <property type="entry name" value="REPLICATIVE DNA HELICASE"/>
    <property type="match status" value="1"/>
</dbReference>
<dbReference type="InterPro" id="IPR027417">
    <property type="entry name" value="P-loop_NTPase"/>
</dbReference>
<reference evidence="2" key="1">
    <citation type="journal article" date="2010" name="ISME J.">
        <title>Metagenome of the Mediterranean deep chlorophyll maximum studied by direct and fosmid library 454 pyrosequencing.</title>
        <authorList>
            <person name="Ghai R."/>
            <person name="Martin-Cuadrado A.B."/>
            <person name="Molto A.G."/>
            <person name="Heredia I.G."/>
            <person name="Cabrera R."/>
            <person name="Martin J."/>
            <person name="Verdu M."/>
            <person name="Deschamps P."/>
            <person name="Moreira D."/>
            <person name="Lopez-Garcia P."/>
            <person name="Mira A."/>
            <person name="Rodriguez-Valera F."/>
        </authorList>
    </citation>
    <scope>NUCLEOTIDE SEQUENCE</scope>
</reference>